<organism evidence="2 3">
    <name type="scientific">Streptomyces umbrinus</name>
    <dbReference type="NCBI Taxonomy" id="67370"/>
    <lineage>
        <taxon>Bacteria</taxon>
        <taxon>Bacillati</taxon>
        <taxon>Actinomycetota</taxon>
        <taxon>Actinomycetes</taxon>
        <taxon>Kitasatosporales</taxon>
        <taxon>Streptomycetaceae</taxon>
        <taxon>Streptomyces</taxon>
        <taxon>Streptomyces phaeochromogenes group</taxon>
    </lineage>
</organism>
<name>A0ABU0SMA3_9ACTN</name>
<dbReference type="EMBL" id="JAUSZI010000002">
    <property type="protein sequence ID" value="MDQ1024692.1"/>
    <property type="molecule type" value="Genomic_DNA"/>
</dbReference>
<keyword evidence="1" id="KW-0812">Transmembrane</keyword>
<evidence type="ECO:0000313" key="2">
    <source>
        <dbReference type="EMBL" id="MDQ1024692.1"/>
    </source>
</evidence>
<reference evidence="2 3" key="1">
    <citation type="submission" date="2023-07" db="EMBL/GenBank/DDBJ databases">
        <title>Comparative genomics of wheat-associated soil bacteria to identify genetic determinants of phenazine resistance.</title>
        <authorList>
            <person name="Mouncey N."/>
        </authorList>
    </citation>
    <scope>NUCLEOTIDE SEQUENCE [LARGE SCALE GENOMIC DNA]</scope>
    <source>
        <strain evidence="2 3">V2I4</strain>
    </source>
</reference>
<proteinExistence type="predicted"/>
<feature type="transmembrane region" description="Helical" evidence="1">
    <location>
        <begin position="14"/>
        <end position="34"/>
    </location>
</feature>
<keyword evidence="1" id="KW-0472">Membrane</keyword>
<comment type="caution">
    <text evidence="2">The sequence shown here is derived from an EMBL/GenBank/DDBJ whole genome shotgun (WGS) entry which is preliminary data.</text>
</comment>
<evidence type="ECO:0000313" key="3">
    <source>
        <dbReference type="Proteomes" id="UP001230328"/>
    </source>
</evidence>
<gene>
    <name evidence="2" type="ORF">QF035_002274</name>
</gene>
<dbReference type="Proteomes" id="UP001230328">
    <property type="component" value="Unassembled WGS sequence"/>
</dbReference>
<sequence length="80" mass="8428">MAAVGEGRGSVADFLSPIVAVVSAAIAVYAAYWARRSARGTFAHAAYELARALHTDHTAGAATAQAREALEHFLSTAHYR</sequence>
<accession>A0ABU0SMA3</accession>
<keyword evidence="3" id="KW-1185">Reference proteome</keyword>
<protein>
    <submittedName>
        <fullName evidence="2">Membrane chloride channel (Bestrophin family)</fullName>
    </submittedName>
</protein>
<evidence type="ECO:0000256" key="1">
    <source>
        <dbReference type="SAM" id="Phobius"/>
    </source>
</evidence>
<keyword evidence="1" id="KW-1133">Transmembrane helix</keyword>